<evidence type="ECO:0000259" key="2">
    <source>
        <dbReference type="PROSITE" id="PS50968"/>
    </source>
</evidence>
<evidence type="ECO:0000256" key="1">
    <source>
        <dbReference type="ARBA" id="ARBA00023267"/>
    </source>
</evidence>
<name>A0ABP4E489_9ACTN</name>
<dbReference type="Proteomes" id="UP001501581">
    <property type="component" value="Unassembled WGS sequence"/>
</dbReference>
<reference evidence="4" key="1">
    <citation type="journal article" date="2019" name="Int. J. Syst. Evol. Microbiol.">
        <title>The Global Catalogue of Microorganisms (GCM) 10K type strain sequencing project: providing services to taxonomists for standard genome sequencing and annotation.</title>
        <authorList>
            <consortium name="The Broad Institute Genomics Platform"/>
            <consortium name="The Broad Institute Genome Sequencing Center for Infectious Disease"/>
            <person name="Wu L."/>
            <person name="Ma J."/>
        </authorList>
    </citation>
    <scope>NUCLEOTIDE SEQUENCE [LARGE SCALE GENOMIC DNA]</scope>
    <source>
        <strain evidence="4">JCM 13008</strain>
    </source>
</reference>
<dbReference type="InterPro" id="IPR000089">
    <property type="entry name" value="Biotin_lipoyl"/>
</dbReference>
<evidence type="ECO:0000313" key="4">
    <source>
        <dbReference type="Proteomes" id="UP001501581"/>
    </source>
</evidence>
<keyword evidence="4" id="KW-1185">Reference proteome</keyword>
<dbReference type="PROSITE" id="PS50968">
    <property type="entry name" value="BIOTINYL_LIPOYL"/>
    <property type="match status" value="1"/>
</dbReference>
<dbReference type="InterPro" id="IPR050709">
    <property type="entry name" value="Biotin_Carboxyl_Carrier/Decarb"/>
</dbReference>
<feature type="domain" description="Lipoyl-binding" evidence="2">
    <location>
        <begin position="1"/>
        <end position="82"/>
    </location>
</feature>
<proteinExistence type="predicted"/>
<keyword evidence="1" id="KW-0092">Biotin</keyword>
<sequence>MTYRRSVPLAPATDLAVSAPFHGALTLLVAVGDEVAAGAPVAVLEALKLESMLTAPGSGTVVEVIAAEHDLVSGGDVVATIRATTP</sequence>
<dbReference type="PANTHER" id="PTHR45266:SF3">
    <property type="entry name" value="OXALOACETATE DECARBOXYLASE ALPHA CHAIN"/>
    <property type="match status" value="1"/>
</dbReference>
<dbReference type="SUPFAM" id="SSF51230">
    <property type="entry name" value="Single hybrid motif"/>
    <property type="match status" value="1"/>
</dbReference>
<dbReference type="Gene3D" id="2.40.50.100">
    <property type="match status" value="1"/>
</dbReference>
<dbReference type="Pfam" id="PF00364">
    <property type="entry name" value="Biotin_lipoyl"/>
    <property type="match status" value="1"/>
</dbReference>
<accession>A0ABP4E489</accession>
<gene>
    <name evidence="3" type="ORF">GCM10009668_03130</name>
</gene>
<dbReference type="EMBL" id="BAAALG010000001">
    <property type="protein sequence ID" value="GAA1091678.1"/>
    <property type="molecule type" value="Genomic_DNA"/>
</dbReference>
<dbReference type="CDD" id="cd06850">
    <property type="entry name" value="biotinyl_domain"/>
    <property type="match status" value="1"/>
</dbReference>
<dbReference type="InterPro" id="IPR011053">
    <property type="entry name" value="Single_hybrid_motif"/>
</dbReference>
<protein>
    <recommendedName>
        <fullName evidence="2">Lipoyl-binding domain-containing protein</fullName>
    </recommendedName>
</protein>
<organism evidence="3 4">
    <name type="scientific">Nocardioides dubius</name>
    <dbReference type="NCBI Taxonomy" id="317019"/>
    <lineage>
        <taxon>Bacteria</taxon>
        <taxon>Bacillati</taxon>
        <taxon>Actinomycetota</taxon>
        <taxon>Actinomycetes</taxon>
        <taxon>Propionibacteriales</taxon>
        <taxon>Nocardioidaceae</taxon>
        <taxon>Nocardioides</taxon>
    </lineage>
</organism>
<comment type="caution">
    <text evidence="3">The sequence shown here is derived from an EMBL/GenBank/DDBJ whole genome shotgun (WGS) entry which is preliminary data.</text>
</comment>
<evidence type="ECO:0000313" key="3">
    <source>
        <dbReference type="EMBL" id="GAA1091678.1"/>
    </source>
</evidence>
<dbReference type="PANTHER" id="PTHR45266">
    <property type="entry name" value="OXALOACETATE DECARBOXYLASE ALPHA CHAIN"/>
    <property type="match status" value="1"/>
</dbReference>